<dbReference type="Proteomes" id="UP000075420">
    <property type="component" value="Unassembled WGS sequence"/>
</dbReference>
<evidence type="ECO:0000313" key="2">
    <source>
        <dbReference type="Proteomes" id="UP000075420"/>
    </source>
</evidence>
<dbReference type="EMBL" id="JELY01001974">
    <property type="protein sequence ID" value="KYF54002.1"/>
    <property type="molecule type" value="Genomic_DNA"/>
</dbReference>
<protein>
    <submittedName>
        <fullName evidence="1">Uncharacterized protein</fullName>
    </submittedName>
</protein>
<sequence length="169" mass="18662">MASSKSHLPDCGLYLTTKALPGHEDKVPAGIIVSFHNHSDNGLPTVTTPDHNVHNRWHFHGPAVAFRGTTWADSLQRLPAEGFYTLRKELTFDGGNWPKGTLVQLGYTQAGMPILFIARVRSRLQENDLFFSDKGVGIKRDQLSLLEPVSVFEEPSDGSGHKPDHAEAH</sequence>
<gene>
    <name evidence="1" type="ORF">BE08_32715</name>
</gene>
<name>A0A150PED1_SORCE</name>
<comment type="caution">
    <text evidence="1">The sequence shown here is derived from an EMBL/GenBank/DDBJ whole genome shotgun (WGS) entry which is preliminary data.</text>
</comment>
<organism evidence="1 2">
    <name type="scientific">Sorangium cellulosum</name>
    <name type="common">Polyangium cellulosum</name>
    <dbReference type="NCBI Taxonomy" id="56"/>
    <lineage>
        <taxon>Bacteria</taxon>
        <taxon>Pseudomonadati</taxon>
        <taxon>Myxococcota</taxon>
        <taxon>Polyangia</taxon>
        <taxon>Polyangiales</taxon>
        <taxon>Polyangiaceae</taxon>
        <taxon>Sorangium</taxon>
    </lineage>
</organism>
<dbReference type="AlphaFoldDB" id="A0A150PED1"/>
<reference evidence="1 2" key="1">
    <citation type="submission" date="2014-02" db="EMBL/GenBank/DDBJ databases">
        <title>The small core and large imbalanced accessory genome model reveals a collaborative survival strategy of Sorangium cellulosum strains in nature.</title>
        <authorList>
            <person name="Han K."/>
            <person name="Peng R."/>
            <person name="Blom J."/>
            <person name="Li Y.-Z."/>
        </authorList>
    </citation>
    <scope>NUCLEOTIDE SEQUENCE [LARGE SCALE GENOMIC DNA]</scope>
    <source>
        <strain evidence="1 2">So0157-25</strain>
    </source>
</reference>
<evidence type="ECO:0000313" key="1">
    <source>
        <dbReference type="EMBL" id="KYF54002.1"/>
    </source>
</evidence>
<accession>A0A150PED1</accession>
<proteinExistence type="predicted"/>